<evidence type="ECO:0000256" key="5">
    <source>
        <dbReference type="ARBA" id="ARBA00023180"/>
    </source>
</evidence>
<dbReference type="PANTHER" id="PTHR47967">
    <property type="entry name" value="OS07G0603500 PROTEIN-RELATED"/>
    <property type="match status" value="1"/>
</dbReference>
<keyword evidence="3" id="KW-0064">Aspartyl protease</keyword>
<dbReference type="InterPro" id="IPR032861">
    <property type="entry name" value="TAXi_N"/>
</dbReference>
<sequence length="389" mass="43140">MELDIKQSITRLAYLKARIEGSLVSNNSYRSSLSPSLSGRTILANLSIGQPPIPQLLIMDTGSRTFWTMCTPCTSCTQYPGQIFNPSKSSTYSPSCREPCYFDEYCKCEPLTYSISYADYSFSSGTIGSDMLTFETGDEGITRLTDIEFGCAHDIIYNRDPCYNGVLGLGFNSESVSLVTQIGPKFSYCLGSLSDKYYNYNHLILGEGANLEGYTTHFVVHNGYNYVTMEGISIGENCLDVDPSAFEMKENGTTGGVIIDTGSPFSYFADDVYKLLYNEIKNLFQGSLRQVRARNYPWMLCYAGSISKDLTGFPVVTFHFAGGADLVLDSSSFFQQRDNFFCMTVAPTSQFGIDLSVIGLLAQQSYNVGYDQVNGLIYFQRIDCELLSS</sequence>
<dbReference type="OrthoDB" id="2747330at2759"/>
<gene>
    <name evidence="7" type="ORF">TSUD_375760</name>
</gene>
<dbReference type="GO" id="GO:0006508">
    <property type="term" value="P:proteolysis"/>
    <property type="evidence" value="ECO:0007669"/>
    <property type="project" value="UniProtKB-KW"/>
</dbReference>
<dbReference type="Pfam" id="PF14543">
    <property type="entry name" value="TAXi_N"/>
    <property type="match status" value="1"/>
</dbReference>
<dbReference type="InterPro" id="IPR032799">
    <property type="entry name" value="TAXi_C"/>
</dbReference>
<evidence type="ECO:0000313" key="8">
    <source>
        <dbReference type="Proteomes" id="UP000242715"/>
    </source>
</evidence>
<evidence type="ECO:0000259" key="6">
    <source>
        <dbReference type="PROSITE" id="PS51767"/>
    </source>
</evidence>
<keyword evidence="4" id="KW-0378">Hydrolase</keyword>
<keyword evidence="8" id="KW-1185">Reference proteome</keyword>
<dbReference type="EMBL" id="DF973309">
    <property type="protein sequence ID" value="GAU25312.1"/>
    <property type="molecule type" value="Genomic_DNA"/>
</dbReference>
<reference evidence="8" key="1">
    <citation type="journal article" date="2017" name="Front. Plant Sci.">
        <title>Climate Clever Clovers: New Paradigm to Reduce the Environmental Footprint of Ruminants by Breeding Low Methanogenic Forages Utilizing Haplotype Variation.</title>
        <authorList>
            <person name="Kaur P."/>
            <person name="Appels R."/>
            <person name="Bayer P.E."/>
            <person name="Keeble-Gagnere G."/>
            <person name="Wang J."/>
            <person name="Hirakawa H."/>
            <person name="Shirasawa K."/>
            <person name="Vercoe P."/>
            <person name="Stefanova K."/>
            <person name="Durmic Z."/>
            <person name="Nichols P."/>
            <person name="Revell C."/>
            <person name="Isobe S.N."/>
            <person name="Edwards D."/>
            <person name="Erskine W."/>
        </authorList>
    </citation>
    <scope>NUCLEOTIDE SEQUENCE [LARGE SCALE GENOMIC DNA]</scope>
    <source>
        <strain evidence="8">cv. Daliak</strain>
    </source>
</reference>
<dbReference type="PANTHER" id="PTHR47967:SF14">
    <property type="entry name" value="EUKARYOTIC ASPARTYL PROTEASE FAMILY PROTEIN"/>
    <property type="match status" value="1"/>
</dbReference>
<dbReference type="InterPro" id="IPR033121">
    <property type="entry name" value="PEPTIDASE_A1"/>
</dbReference>
<dbReference type="InterPro" id="IPR051708">
    <property type="entry name" value="Plant_Aspart_Prot_A1"/>
</dbReference>
<dbReference type="Gene3D" id="2.40.70.10">
    <property type="entry name" value="Acid Proteases"/>
    <property type="match status" value="2"/>
</dbReference>
<dbReference type="PROSITE" id="PS51767">
    <property type="entry name" value="PEPTIDASE_A1"/>
    <property type="match status" value="1"/>
</dbReference>
<dbReference type="FunFam" id="2.40.70.10:FF:000033">
    <property type="entry name" value="Aspartyl protease family protein"/>
    <property type="match status" value="1"/>
</dbReference>
<name>A0A2Z6MJ37_TRISU</name>
<keyword evidence="5" id="KW-0325">Glycoprotein</keyword>
<organism evidence="7 8">
    <name type="scientific">Trifolium subterraneum</name>
    <name type="common">Subterranean clover</name>
    <dbReference type="NCBI Taxonomy" id="3900"/>
    <lineage>
        <taxon>Eukaryota</taxon>
        <taxon>Viridiplantae</taxon>
        <taxon>Streptophyta</taxon>
        <taxon>Embryophyta</taxon>
        <taxon>Tracheophyta</taxon>
        <taxon>Spermatophyta</taxon>
        <taxon>Magnoliopsida</taxon>
        <taxon>eudicotyledons</taxon>
        <taxon>Gunneridae</taxon>
        <taxon>Pentapetalae</taxon>
        <taxon>rosids</taxon>
        <taxon>fabids</taxon>
        <taxon>Fabales</taxon>
        <taxon>Fabaceae</taxon>
        <taxon>Papilionoideae</taxon>
        <taxon>50 kb inversion clade</taxon>
        <taxon>NPAAA clade</taxon>
        <taxon>Hologalegina</taxon>
        <taxon>IRL clade</taxon>
        <taxon>Trifolieae</taxon>
        <taxon>Trifolium</taxon>
    </lineage>
</organism>
<dbReference type="SUPFAM" id="SSF50630">
    <property type="entry name" value="Acid proteases"/>
    <property type="match status" value="1"/>
</dbReference>
<dbReference type="GO" id="GO:0005576">
    <property type="term" value="C:extracellular region"/>
    <property type="evidence" value="ECO:0007669"/>
    <property type="project" value="TreeGrafter"/>
</dbReference>
<accession>A0A2Z6MJ37</accession>
<feature type="domain" description="Peptidase A1" evidence="6">
    <location>
        <begin position="42"/>
        <end position="380"/>
    </location>
</feature>
<evidence type="ECO:0000256" key="4">
    <source>
        <dbReference type="ARBA" id="ARBA00022801"/>
    </source>
</evidence>
<evidence type="ECO:0000256" key="3">
    <source>
        <dbReference type="ARBA" id="ARBA00022750"/>
    </source>
</evidence>
<keyword evidence="2" id="KW-0645">Protease</keyword>
<proteinExistence type="inferred from homology"/>
<comment type="similarity">
    <text evidence="1">Belongs to the peptidase A1 family.</text>
</comment>
<evidence type="ECO:0000256" key="1">
    <source>
        <dbReference type="ARBA" id="ARBA00007447"/>
    </source>
</evidence>
<dbReference type="InterPro" id="IPR034161">
    <property type="entry name" value="Pepsin-like_plant"/>
</dbReference>
<evidence type="ECO:0000313" key="7">
    <source>
        <dbReference type="EMBL" id="GAU25312.1"/>
    </source>
</evidence>
<protein>
    <recommendedName>
        <fullName evidence="6">Peptidase A1 domain-containing protein</fullName>
    </recommendedName>
</protein>
<dbReference type="Pfam" id="PF14541">
    <property type="entry name" value="TAXi_C"/>
    <property type="match status" value="1"/>
</dbReference>
<evidence type="ECO:0000256" key="2">
    <source>
        <dbReference type="ARBA" id="ARBA00022670"/>
    </source>
</evidence>
<dbReference type="InterPro" id="IPR021109">
    <property type="entry name" value="Peptidase_aspartic_dom_sf"/>
</dbReference>
<dbReference type="AlphaFoldDB" id="A0A2Z6MJ37"/>
<dbReference type="Proteomes" id="UP000242715">
    <property type="component" value="Unassembled WGS sequence"/>
</dbReference>
<dbReference type="GO" id="GO:0004190">
    <property type="term" value="F:aspartic-type endopeptidase activity"/>
    <property type="evidence" value="ECO:0007669"/>
    <property type="project" value="UniProtKB-KW"/>
</dbReference>
<dbReference type="CDD" id="cd05476">
    <property type="entry name" value="pepsin_A_like_plant"/>
    <property type="match status" value="1"/>
</dbReference>